<evidence type="ECO:0000256" key="1">
    <source>
        <dbReference type="SAM" id="MobiDB-lite"/>
    </source>
</evidence>
<protein>
    <submittedName>
        <fullName evidence="2">Uncharacterized protein</fullName>
    </submittedName>
</protein>
<feature type="region of interest" description="Disordered" evidence="1">
    <location>
        <begin position="32"/>
        <end position="103"/>
    </location>
</feature>
<dbReference type="AlphaFoldDB" id="A0A645HKR3"/>
<reference evidence="2" key="1">
    <citation type="submission" date="2019-08" db="EMBL/GenBank/DDBJ databases">
        <authorList>
            <person name="Kucharzyk K."/>
            <person name="Murdoch R.W."/>
            <person name="Higgins S."/>
            <person name="Loffler F."/>
        </authorList>
    </citation>
    <scope>NUCLEOTIDE SEQUENCE</scope>
</reference>
<accession>A0A645HKR3</accession>
<name>A0A645HKR3_9ZZZZ</name>
<proteinExistence type="predicted"/>
<sequence>METYGARSGGQIADYLSHDDQETAAQELLKTLTKTSEKKEETPAPAPASEAAPAIDTSKLDVLSDETLKPKAEEPKPVAKEPEVDYSEANEKLKNILSGSKKE</sequence>
<dbReference type="EMBL" id="VSSQ01090200">
    <property type="protein sequence ID" value="MPN36203.1"/>
    <property type="molecule type" value="Genomic_DNA"/>
</dbReference>
<feature type="compositionally biased region" description="Basic and acidic residues" evidence="1">
    <location>
        <begin position="66"/>
        <end position="103"/>
    </location>
</feature>
<comment type="caution">
    <text evidence="2">The sequence shown here is derived from an EMBL/GenBank/DDBJ whole genome shotgun (WGS) entry which is preliminary data.</text>
</comment>
<organism evidence="2">
    <name type="scientific">bioreactor metagenome</name>
    <dbReference type="NCBI Taxonomy" id="1076179"/>
    <lineage>
        <taxon>unclassified sequences</taxon>
        <taxon>metagenomes</taxon>
        <taxon>ecological metagenomes</taxon>
    </lineage>
</organism>
<evidence type="ECO:0000313" key="2">
    <source>
        <dbReference type="EMBL" id="MPN36203.1"/>
    </source>
</evidence>
<gene>
    <name evidence="2" type="ORF">SDC9_183711</name>
</gene>
<feature type="region of interest" description="Disordered" evidence="1">
    <location>
        <begin position="1"/>
        <end position="20"/>
    </location>
</feature>